<proteinExistence type="predicted"/>
<dbReference type="EMBL" id="JAVHJO010000015">
    <property type="protein sequence ID" value="KAK6527634.1"/>
    <property type="molecule type" value="Genomic_DNA"/>
</dbReference>
<name>A0AAV9WW06_9PEZI</name>
<accession>A0AAV9WW06</accession>
<gene>
    <name evidence="2" type="ORF">TWF694_004617</name>
</gene>
<reference evidence="2 3" key="1">
    <citation type="submission" date="2019-10" db="EMBL/GenBank/DDBJ databases">
        <authorList>
            <person name="Palmer J.M."/>
        </authorList>
    </citation>
    <scope>NUCLEOTIDE SEQUENCE [LARGE SCALE GENOMIC DNA]</scope>
    <source>
        <strain evidence="2 3">TWF694</strain>
    </source>
</reference>
<evidence type="ECO:0000256" key="1">
    <source>
        <dbReference type="SAM" id="SignalP"/>
    </source>
</evidence>
<evidence type="ECO:0000313" key="3">
    <source>
        <dbReference type="Proteomes" id="UP001365542"/>
    </source>
</evidence>
<comment type="caution">
    <text evidence="2">The sequence shown here is derived from an EMBL/GenBank/DDBJ whole genome shotgun (WGS) entry which is preliminary data.</text>
</comment>
<keyword evidence="1" id="KW-0732">Signal</keyword>
<dbReference type="Proteomes" id="UP001365542">
    <property type="component" value="Unassembled WGS sequence"/>
</dbReference>
<protein>
    <submittedName>
        <fullName evidence="2">Uncharacterized protein</fullName>
    </submittedName>
</protein>
<feature type="chain" id="PRO_5043328802" evidence="1">
    <location>
        <begin position="25"/>
        <end position="410"/>
    </location>
</feature>
<dbReference type="AlphaFoldDB" id="A0AAV9WW06"/>
<evidence type="ECO:0000313" key="2">
    <source>
        <dbReference type="EMBL" id="KAK6527634.1"/>
    </source>
</evidence>
<organism evidence="2 3">
    <name type="scientific">Orbilia ellipsospora</name>
    <dbReference type="NCBI Taxonomy" id="2528407"/>
    <lineage>
        <taxon>Eukaryota</taxon>
        <taxon>Fungi</taxon>
        <taxon>Dikarya</taxon>
        <taxon>Ascomycota</taxon>
        <taxon>Pezizomycotina</taxon>
        <taxon>Orbiliomycetes</taxon>
        <taxon>Orbiliales</taxon>
        <taxon>Orbiliaceae</taxon>
        <taxon>Orbilia</taxon>
    </lineage>
</organism>
<sequence>MKLLKTPSTIHVLFISSLLALGMAQGNDDPQVPLNNGPSNDPTGVPLSTSLPGVDAAVVTSCASQAAQQYTTELHLQCPSGVPCAWNCTKEIVQQPKYITKTVTEITTIVKPVVITTTLTTTEWSTVYAASCTSYNEIIINSKDIEITTTVYITSEVSSTTYVTEYAKVIATMTALCDPVNQGSPDNQGQPQVNPTSSQTVVRYDISPTKAAEVAFSGLVPVPAVEPEPIWGSKSKERPECETHNLFGYQMLFSGDGNTTDVPISEYQGNTLLGYSLGFPNNIWSFTTIPHELYNSNRTVMKFSSGSHPSINNIRTEPNAAAWLYSLTIIPVDIKKYTEGSTLSLQLGQIGDSGNKVFELPVPPADVVVYNIDLGGIRVKEGDHVDILLPGYDGLDYGLFYLADLVTCSM</sequence>
<feature type="signal peptide" evidence="1">
    <location>
        <begin position="1"/>
        <end position="24"/>
    </location>
</feature>
<keyword evidence="3" id="KW-1185">Reference proteome</keyword>